<dbReference type="AlphaFoldDB" id="A0A418AGR9"/>
<feature type="non-terminal residue" evidence="1">
    <location>
        <position position="200"/>
    </location>
</feature>
<comment type="caution">
    <text evidence="1">The sequence shown here is derived from an EMBL/GenBank/DDBJ whole genome shotgun (WGS) entry which is preliminary data.</text>
</comment>
<organism evidence="1 2">
    <name type="scientific">Aphanomyces invadans</name>
    <dbReference type="NCBI Taxonomy" id="157072"/>
    <lineage>
        <taxon>Eukaryota</taxon>
        <taxon>Sar</taxon>
        <taxon>Stramenopiles</taxon>
        <taxon>Oomycota</taxon>
        <taxon>Saprolegniomycetes</taxon>
        <taxon>Saprolegniales</taxon>
        <taxon>Verrucalvaceae</taxon>
        <taxon>Aphanomyces</taxon>
    </lineage>
</organism>
<accession>A0A418AGR9</accession>
<dbReference type="VEuPathDB" id="FungiDB:H310_12368"/>
<protein>
    <submittedName>
        <fullName evidence="1">Uncharacterized protein</fullName>
    </submittedName>
</protein>
<name>A0A418AGR9_9STRA</name>
<gene>
    <name evidence="1" type="ORF">DYB32_010087</name>
</gene>
<dbReference type="Proteomes" id="UP000285060">
    <property type="component" value="Unassembled WGS sequence"/>
</dbReference>
<proteinExistence type="predicted"/>
<dbReference type="EMBL" id="QUSY01002715">
    <property type="protein sequence ID" value="RHY20178.1"/>
    <property type="molecule type" value="Genomic_DNA"/>
</dbReference>
<sequence>MPTTPLSLSCYLSGGDNDALRGATFVFVMGDVAFPSCNPTGRQDIVGMMGNGKHPDGVLSTFSDVAAAPVHIQSTSGKRTIVKTAVHGDGTKERQRWDHANYITTVNRLYVMQVSVVIHFPTLLDGYSVGKTTRDNFAIHDDSMEMAEPEDETANVFTFNAPTYYDLNDGEFEKSYVNNADGYFNQLDNDAALDAFMAAE</sequence>
<keyword evidence="2" id="KW-1185">Reference proteome</keyword>
<evidence type="ECO:0000313" key="1">
    <source>
        <dbReference type="EMBL" id="RHY20178.1"/>
    </source>
</evidence>
<reference evidence="1 2" key="1">
    <citation type="submission" date="2018-08" db="EMBL/GenBank/DDBJ databases">
        <title>Aphanomyces genome sequencing and annotation.</title>
        <authorList>
            <person name="Minardi D."/>
            <person name="Oidtmann B."/>
            <person name="Van Der Giezen M."/>
            <person name="Studholme D.J."/>
        </authorList>
    </citation>
    <scope>NUCLEOTIDE SEQUENCE [LARGE SCALE GENOMIC DNA]</scope>
    <source>
        <strain evidence="1 2">NJM0002</strain>
    </source>
</reference>
<evidence type="ECO:0000313" key="2">
    <source>
        <dbReference type="Proteomes" id="UP000285060"/>
    </source>
</evidence>